<protein>
    <submittedName>
        <fullName evidence="1">Uncharacterized protein</fullName>
    </submittedName>
</protein>
<sequence>MQVCVNKIPKRKDISNDYHLGRVSIQGHEWKTFKTVAYLPGVDIPANSLQVQIVQCSEKLGKTCQRAQTLQALVSRLNIEVYDRTVRKSDHNSPHIIWSKPNITYEHKCLIIQFILFI</sequence>
<keyword evidence="2" id="KW-1185">Reference proteome</keyword>
<comment type="caution">
    <text evidence="1">The sequence shown here is derived from an EMBL/GenBank/DDBJ whole genome shotgun (WGS) entry which is preliminary data.</text>
</comment>
<dbReference type="EMBL" id="JAHUTI010037782">
    <property type="protein sequence ID" value="MED6243935.1"/>
    <property type="molecule type" value="Genomic_DNA"/>
</dbReference>
<evidence type="ECO:0000313" key="1">
    <source>
        <dbReference type="EMBL" id="MED6243935.1"/>
    </source>
</evidence>
<evidence type="ECO:0000313" key="2">
    <source>
        <dbReference type="Proteomes" id="UP001345963"/>
    </source>
</evidence>
<gene>
    <name evidence="1" type="ORF">ATANTOWER_030626</name>
</gene>
<reference evidence="1 2" key="1">
    <citation type="submission" date="2021-07" db="EMBL/GenBank/DDBJ databases">
        <authorList>
            <person name="Palmer J.M."/>
        </authorList>
    </citation>
    <scope>NUCLEOTIDE SEQUENCE [LARGE SCALE GENOMIC DNA]</scope>
    <source>
        <strain evidence="1 2">AT_MEX2019</strain>
        <tissue evidence="1">Muscle</tissue>
    </source>
</reference>
<proteinExistence type="predicted"/>
<dbReference type="Proteomes" id="UP001345963">
    <property type="component" value="Unassembled WGS sequence"/>
</dbReference>
<name>A0ABU7B1E2_9TELE</name>
<accession>A0ABU7B1E2</accession>
<organism evidence="1 2">
    <name type="scientific">Ataeniobius toweri</name>
    <dbReference type="NCBI Taxonomy" id="208326"/>
    <lineage>
        <taxon>Eukaryota</taxon>
        <taxon>Metazoa</taxon>
        <taxon>Chordata</taxon>
        <taxon>Craniata</taxon>
        <taxon>Vertebrata</taxon>
        <taxon>Euteleostomi</taxon>
        <taxon>Actinopterygii</taxon>
        <taxon>Neopterygii</taxon>
        <taxon>Teleostei</taxon>
        <taxon>Neoteleostei</taxon>
        <taxon>Acanthomorphata</taxon>
        <taxon>Ovalentaria</taxon>
        <taxon>Atherinomorphae</taxon>
        <taxon>Cyprinodontiformes</taxon>
        <taxon>Goodeidae</taxon>
        <taxon>Ataeniobius</taxon>
    </lineage>
</organism>